<dbReference type="Proteomes" id="UP000494330">
    <property type="component" value="Unassembled WGS sequence"/>
</dbReference>
<keyword evidence="19" id="KW-1185">Reference proteome</keyword>
<keyword evidence="13" id="KW-0998">Cell outer membrane</keyword>
<dbReference type="PANTHER" id="PTHR33619">
    <property type="entry name" value="POLYSACCHARIDE EXPORT PROTEIN GFCE-RELATED"/>
    <property type="match status" value="1"/>
</dbReference>
<keyword evidence="9" id="KW-0406">Ion transport</keyword>
<keyword evidence="10" id="KW-0626">Porin</keyword>
<accession>A0A6P2MQK3</accession>
<keyword evidence="5" id="KW-0762">Sugar transport</keyword>
<evidence type="ECO:0000256" key="10">
    <source>
        <dbReference type="ARBA" id="ARBA00023114"/>
    </source>
</evidence>
<evidence type="ECO:0000256" key="3">
    <source>
        <dbReference type="ARBA" id="ARBA00022448"/>
    </source>
</evidence>
<evidence type="ECO:0000256" key="12">
    <source>
        <dbReference type="ARBA" id="ARBA00023139"/>
    </source>
</evidence>
<evidence type="ECO:0000256" key="5">
    <source>
        <dbReference type="ARBA" id="ARBA00022597"/>
    </source>
</evidence>
<dbReference type="PANTHER" id="PTHR33619:SF3">
    <property type="entry name" value="POLYSACCHARIDE EXPORT PROTEIN GFCE-RELATED"/>
    <property type="match status" value="1"/>
</dbReference>
<feature type="domain" description="SLBB" evidence="17">
    <location>
        <begin position="272"/>
        <end position="365"/>
    </location>
</feature>
<dbReference type="GO" id="GO:0006811">
    <property type="term" value="P:monoatomic ion transport"/>
    <property type="evidence" value="ECO:0007669"/>
    <property type="project" value="UniProtKB-KW"/>
</dbReference>
<dbReference type="GO" id="GO:0015288">
    <property type="term" value="F:porin activity"/>
    <property type="evidence" value="ECO:0007669"/>
    <property type="project" value="UniProtKB-KW"/>
</dbReference>
<evidence type="ECO:0000256" key="13">
    <source>
        <dbReference type="ARBA" id="ARBA00023237"/>
    </source>
</evidence>
<protein>
    <submittedName>
        <fullName evidence="18">Putative capsular polysaccharide biosynthesis/export protein</fullName>
    </submittedName>
</protein>
<evidence type="ECO:0000256" key="6">
    <source>
        <dbReference type="ARBA" id="ARBA00022692"/>
    </source>
</evidence>
<evidence type="ECO:0000259" key="17">
    <source>
        <dbReference type="Pfam" id="PF22461"/>
    </source>
</evidence>
<evidence type="ECO:0000256" key="2">
    <source>
        <dbReference type="ARBA" id="ARBA00009450"/>
    </source>
</evidence>
<keyword evidence="4" id="KW-1134">Transmembrane beta strand</keyword>
<evidence type="ECO:0000259" key="16">
    <source>
        <dbReference type="Pfam" id="PF10531"/>
    </source>
</evidence>
<evidence type="ECO:0000256" key="4">
    <source>
        <dbReference type="ARBA" id="ARBA00022452"/>
    </source>
</evidence>
<keyword evidence="8" id="KW-0625">Polysaccharide transport</keyword>
<evidence type="ECO:0000313" key="19">
    <source>
        <dbReference type="Proteomes" id="UP000494330"/>
    </source>
</evidence>
<evidence type="ECO:0000256" key="7">
    <source>
        <dbReference type="ARBA" id="ARBA00022729"/>
    </source>
</evidence>
<sequence>MQSLNRSVWLAAAIGGAIGLAACGAIPTSGPSRSEINASGGGGTDQVSSQGIQVVDVTDQVARQLYAGRKSADFASALGDNSAFQQQLGVGDVVEVSIWEAPPATLFGGGVSDSPTPSGVPTGARLTKLPTQVIDGNGNISVPFAGAIKATGRTPSQLQAYIAARLKNIAHDPQVLVQLARNETSYVTVVGDVSSSTRMQLSARGERVLDALAAAGGVKQPINKTMIQVTRGETVALEPLDTVIRDPRQNVPLKAGDVVTALFQPYSFTAFGATGKNEEINFEAQGITLAQALARAGGLQDSRSDAKGVFIFRLEDQQALKWPNQPVRTTANGKVPVIYHINLKDPDSFFVAQSFMMDNKDVLYVSNAPVAELQKVLNLVFSVAYPIVSGVQTFK</sequence>
<keyword evidence="14" id="KW-0449">Lipoprotein</keyword>
<dbReference type="InterPro" id="IPR003715">
    <property type="entry name" value="Poly_export_N"/>
</dbReference>
<proteinExistence type="inferred from homology"/>
<keyword evidence="7" id="KW-0732">Signal</keyword>
<dbReference type="Pfam" id="PF22461">
    <property type="entry name" value="SLBB_2"/>
    <property type="match status" value="1"/>
</dbReference>
<dbReference type="EMBL" id="CABVQD010000014">
    <property type="protein sequence ID" value="VWB87998.1"/>
    <property type="molecule type" value="Genomic_DNA"/>
</dbReference>
<reference evidence="18 19" key="1">
    <citation type="submission" date="2019-09" db="EMBL/GenBank/DDBJ databases">
        <authorList>
            <person name="Depoorter E."/>
        </authorList>
    </citation>
    <scope>NUCLEOTIDE SEQUENCE [LARGE SCALE GENOMIC DNA]</scope>
    <source>
        <strain evidence="18">LMG 30113</strain>
    </source>
</reference>
<name>A0A6P2MQK3_9BURK</name>
<evidence type="ECO:0000256" key="1">
    <source>
        <dbReference type="ARBA" id="ARBA00004571"/>
    </source>
</evidence>
<dbReference type="PROSITE" id="PS51257">
    <property type="entry name" value="PROKAR_LIPOPROTEIN"/>
    <property type="match status" value="1"/>
</dbReference>
<dbReference type="InterPro" id="IPR049712">
    <property type="entry name" value="Poly_export"/>
</dbReference>
<dbReference type="Gene3D" id="3.10.560.10">
    <property type="entry name" value="Outer membrane lipoprotein wza domain like"/>
    <property type="match status" value="2"/>
</dbReference>
<keyword evidence="3" id="KW-0813">Transport</keyword>
<evidence type="ECO:0000256" key="11">
    <source>
        <dbReference type="ARBA" id="ARBA00023136"/>
    </source>
</evidence>
<comment type="subcellular location">
    <subcellularLocation>
        <location evidence="1">Cell outer membrane</location>
        <topology evidence="1">Multi-pass membrane protein</topology>
    </subcellularLocation>
</comment>
<organism evidence="18 19">
    <name type="scientific">Burkholderia paludis</name>
    <dbReference type="NCBI Taxonomy" id="1506587"/>
    <lineage>
        <taxon>Bacteria</taxon>
        <taxon>Pseudomonadati</taxon>
        <taxon>Pseudomonadota</taxon>
        <taxon>Betaproteobacteria</taxon>
        <taxon>Burkholderiales</taxon>
        <taxon>Burkholderiaceae</taxon>
        <taxon>Burkholderia</taxon>
        <taxon>Burkholderia cepacia complex</taxon>
    </lineage>
</organism>
<dbReference type="Gene3D" id="3.30.1950.10">
    <property type="entry name" value="wza like domain"/>
    <property type="match status" value="1"/>
</dbReference>
<evidence type="ECO:0000256" key="8">
    <source>
        <dbReference type="ARBA" id="ARBA00023047"/>
    </source>
</evidence>
<feature type="domain" description="Polysaccharide export protein N-terminal" evidence="15">
    <location>
        <begin position="85"/>
        <end position="179"/>
    </location>
</feature>
<evidence type="ECO:0000256" key="14">
    <source>
        <dbReference type="ARBA" id="ARBA00023288"/>
    </source>
</evidence>
<evidence type="ECO:0000313" key="18">
    <source>
        <dbReference type="EMBL" id="VWB87998.1"/>
    </source>
</evidence>
<dbReference type="InterPro" id="IPR019554">
    <property type="entry name" value="Soluble_ligand-bd"/>
</dbReference>
<keyword evidence="12" id="KW-0564">Palmitate</keyword>
<feature type="domain" description="Soluble ligand binding" evidence="16">
    <location>
        <begin position="186"/>
        <end position="234"/>
    </location>
</feature>
<comment type="similarity">
    <text evidence="2">Belongs to the BexD/CtrA/VexA family.</text>
</comment>
<evidence type="ECO:0000259" key="15">
    <source>
        <dbReference type="Pfam" id="PF02563"/>
    </source>
</evidence>
<dbReference type="AlphaFoldDB" id="A0A6P2MQK3"/>
<dbReference type="Pfam" id="PF02563">
    <property type="entry name" value="Poly_export"/>
    <property type="match status" value="1"/>
</dbReference>
<keyword evidence="6" id="KW-0812">Transmembrane</keyword>
<dbReference type="GO" id="GO:0015159">
    <property type="term" value="F:polysaccharide transmembrane transporter activity"/>
    <property type="evidence" value="ECO:0007669"/>
    <property type="project" value="InterPro"/>
</dbReference>
<dbReference type="Pfam" id="PF10531">
    <property type="entry name" value="SLBB"/>
    <property type="match status" value="1"/>
</dbReference>
<dbReference type="InterPro" id="IPR054765">
    <property type="entry name" value="SLBB_dom"/>
</dbReference>
<dbReference type="GO" id="GO:0046930">
    <property type="term" value="C:pore complex"/>
    <property type="evidence" value="ECO:0007669"/>
    <property type="project" value="UniProtKB-KW"/>
</dbReference>
<gene>
    <name evidence="18" type="ORF">BPA30113_04076</name>
</gene>
<dbReference type="GO" id="GO:0009279">
    <property type="term" value="C:cell outer membrane"/>
    <property type="evidence" value="ECO:0007669"/>
    <property type="project" value="UniProtKB-SubCell"/>
</dbReference>
<evidence type="ECO:0000256" key="9">
    <source>
        <dbReference type="ARBA" id="ARBA00023065"/>
    </source>
</evidence>
<keyword evidence="11" id="KW-0472">Membrane</keyword>
<dbReference type="RefSeq" id="WP_031399613.1">
    <property type="nucleotide sequence ID" value="NZ_CABVQD010000014.1"/>
</dbReference>